<proteinExistence type="inferred from homology"/>
<dbReference type="InterPro" id="IPR051784">
    <property type="entry name" value="Nod_factor_ABC_transporter"/>
</dbReference>
<dbReference type="PANTHER" id="PTHR43229:SF2">
    <property type="entry name" value="NODULATION PROTEIN J"/>
    <property type="match status" value="1"/>
</dbReference>
<accession>A0ABT4TIJ4</accession>
<dbReference type="PANTHER" id="PTHR43229">
    <property type="entry name" value="NODULATION PROTEIN J"/>
    <property type="match status" value="1"/>
</dbReference>
<evidence type="ECO:0000256" key="4">
    <source>
        <dbReference type="ARBA" id="ARBA00023136"/>
    </source>
</evidence>
<dbReference type="InterPro" id="IPR013525">
    <property type="entry name" value="ABC2_TM"/>
</dbReference>
<evidence type="ECO:0000313" key="8">
    <source>
        <dbReference type="EMBL" id="MDA2804502.1"/>
    </source>
</evidence>
<gene>
    <name evidence="8" type="ORF">O4U47_08265</name>
</gene>
<keyword evidence="4 6" id="KW-0472">Membrane</keyword>
<feature type="transmembrane region" description="Helical" evidence="6">
    <location>
        <begin position="142"/>
        <end position="160"/>
    </location>
</feature>
<feature type="transmembrane region" description="Helical" evidence="6">
    <location>
        <begin position="55"/>
        <end position="81"/>
    </location>
</feature>
<organism evidence="8 9">
    <name type="scientific">Nocardiopsis suaedae</name>
    <dbReference type="NCBI Taxonomy" id="3018444"/>
    <lineage>
        <taxon>Bacteria</taxon>
        <taxon>Bacillati</taxon>
        <taxon>Actinomycetota</taxon>
        <taxon>Actinomycetes</taxon>
        <taxon>Streptosporangiales</taxon>
        <taxon>Nocardiopsidaceae</taxon>
        <taxon>Nocardiopsis</taxon>
    </lineage>
</organism>
<evidence type="ECO:0000256" key="5">
    <source>
        <dbReference type="ARBA" id="ARBA00023251"/>
    </source>
</evidence>
<comment type="caution">
    <text evidence="8">The sequence shown here is derived from an EMBL/GenBank/DDBJ whole genome shotgun (WGS) entry which is preliminary data.</text>
</comment>
<comment type="similarity">
    <text evidence="6">Belongs to the ABC-2 integral membrane protein family.</text>
</comment>
<feature type="transmembrane region" description="Helical" evidence="6">
    <location>
        <begin position="102"/>
        <end position="122"/>
    </location>
</feature>
<keyword evidence="2 6" id="KW-0812">Transmembrane</keyword>
<evidence type="ECO:0000256" key="3">
    <source>
        <dbReference type="ARBA" id="ARBA00022989"/>
    </source>
</evidence>
<keyword evidence="9" id="KW-1185">Reference proteome</keyword>
<evidence type="ECO:0000313" key="9">
    <source>
        <dbReference type="Proteomes" id="UP001165685"/>
    </source>
</evidence>
<dbReference type="Pfam" id="PF01061">
    <property type="entry name" value="ABC2_membrane"/>
    <property type="match status" value="1"/>
</dbReference>
<dbReference type="PROSITE" id="PS51012">
    <property type="entry name" value="ABC_TM2"/>
    <property type="match status" value="1"/>
</dbReference>
<evidence type="ECO:0000256" key="2">
    <source>
        <dbReference type="ARBA" id="ARBA00022692"/>
    </source>
</evidence>
<reference evidence="8" key="1">
    <citation type="submission" date="2023-01" db="EMBL/GenBank/DDBJ databases">
        <title>Draft genome sequence of Nocardiopsis sp. LSu2-4 isolated from halophytes.</title>
        <authorList>
            <person name="Duangmal K."/>
            <person name="Chantavorakit T."/>
        </authorList>
    </citation>
    <scope>NUCLEOTIDE SEQUENCE</scope>
    <source>
        <strain evidence="8">LSu2-4</strain>
    </source>
</reference>
<evidence type="ECO:0000256" key="1">
    <source>
        <dbReference type="ARBA" id="ARBA00004141"/>
    </source>
</evidence>
<feature type="domain" description="ABC transmembrane type-2" evidence="7">
    <location>
        <begin position="23"/>
        <end position="259"/>
    </location>
</feature>
<dbReference type="InterPro" id="IPR000412">
    <property type="entry name" value="ABC_2_transport"/>
</dbReference>
<dbReference type="EMBL" id="JAQFWP010000011">
    <property type="protein sequence ID" value="MDA2804502.1"/>
    <property type="molecule type" value="Genomic_DNA"/>
</dbReference>
<comment type="subcellular location">
    <subcellularLocation>
        <location evidence="6">Cell membrane</location>
        <topology evidence="6">Multi-pass membrane protein</topology>
    </subcellularLocation>
    <subcellularLocation>
        <location evidence="1">Membrane</location>
        <topology evidence="1">Multi-pass membrane protein</topology>
    </subcellularLocation>
</comment>
<keyword evidence="3 6" id="KW-1133">Transmembrane helix</keyword>
<sequence length="264" mass="27417">MTVLRLGASRAVLELREYFREGLQVVFTFALPFLLLLLFTSVFGQGFAGGSAGAAAYYVPTLTAMGLMAVSFQNLGTAIAAERGDGTLRRLRGMPLPAAAYFAGKAGMVLALAVLQTALLVGTGAAGFGMDLPADPRRWLDLAWILLLGTAACTLLGIAVSSAARTARAAQAVVALPFLLLQFASGVFVPVQALPPWLLNVGAAFPLRWMAQGLRSVFLPESAAAAEAGGSWALGTVALVLAAWCAGGSVLCLLTFRWKGARDG</sequence>
<feature type="transmembrane region" description="Helical" evidence="6">
    <location>
        <begin position="232"/>
        <end position="256"/>
    </location>
</feature>
<evidence type="ECO:0000256" key="6">
    <source>
        <dbReference type="RuleBase" id="RU361157"/>
    </source>
</evidence>
<feature type="transmembrane region" description="Helical" evidence="6">
    <location>
        <begin position="172"/>
        <end position="191"/>
    </location>
</feature>
<keyword evidence="6" id="KW-1003">Cell membrane</keyword>
<dbReference type="InterPro" id="IPR047817">
    <property type="entry name" value="ABC2_TM_bact-type"/>
</dbReference>
<keyword evidence="5" id="KW-0046">Antibiotic resistance</keyword>
<evidence type="ECO:0000259" key="7">
    <source>
        <dbReference type="PROSITE" id="PS51012"/>
    </source>
</evidence>
<keyword evidence="6" id="KW-0813">Transport</keyword>
<dbReference type="RefSeq" id="WP_270677051.1">
    <property type="nucleotide sequence ID" value="NZ_JAQFWP010000011.1"/>
</dbReference>
<name>A0ABT4TIJ4_9ACTN</name>
<dbReference type="Proteomes" id="UP001165685">
    <property type="component" value="Unassembled WGS sequence"/>
</dbReference>
<dbReference type="PIRSF" id="PIRSF006648">
    <property type="entry name" value="DrrB"/>
    <property type="match status" value="1"/>
</dbReference>
<feature type="transmembrane region" description="Helical" evidence="6">
    <location>
        <begin position="21"/>
        <end position="43"/>
    </location>
</feature>
<protein>
    <recommendedName>
        <fullName evidence="6">Transport permease protein</fullName>
    </recommendedName>
</protein>